<feature type="transmembrane region" description="Helical" evidence="1">
    <location>
        <begin position="105"/>
        <end position="126"/>
    </location>
</feature>
<dbReference type="Proteomes" id="UP000531231">
    <property type="component" value="Unassembled WGS sequence"/>
</dbReference>
<evidence type="ECO:0000313" key="2">
    <source>
        <dbReference type="EMBL" id="MBB5091689.1"/>
    </source>
</evidence>
<reference evidence="2 3" key="1">
    <citation type="submission" date="2020-08" db="EMBL/GenBank/DDBJ databases">
        <title>Genomic Encyclopedia of Type Strains, Phase IV (KMG-IV): sequencing the most valuable type-strain genomes for metagenomic binning, comparative biology and taxonomic classification.</title>
        <authorList>
            <person name="Goeker M."/>
        </authorList>
    </citation>
    <scope>NUCLEOTIDE SEQUENCE [LARGE SCALE GENOMIC DNA]</scope>
    <source>
        <strain evidence="2 3">DSM 25620</strain>
    </source>
</reference>
<dbReference type="Pfam" id="PF20327">
    <property type="entry name" value="DUF6622"/>
    <property type="match status" value="1"/>
</dbReference>
<proteinExistence type="predicted"/>
<feature type="transmembrane region" description="Helical" evidence="1">
    <location>
        <begin position="36"/>
        <end position="55"/>
    </location>
</feature>
<feature type="transmembrane region" description="Helical" evidence="1">
    <location>
        <begin position="138"/>
        <end position="159"/>
    </location>
</feature>
<dbReference type="InterPro" id="IPR046730">
    <property type="entry name" value="DUF6622"/>
</dbReference>
<protein>
    <submittedName>
        <fullName evidence="2">Uncharacterized protein</fullName>
    </submittedName>
</protein>
<sequence>MQLIEIVMHTPWWVWVLLAYLIYSGVSLLSPNETSLWRMLLMPCIFLLWGIYGIFSKLHMPWTALLIYVAALIAGLFLGKFIMAKRRPAVLDAATGMVQRPGSKVPLVVVLFSFSCLYIVNVYAAYHPESPAELKFVVIYSLASGLAAGAFLGISIAGIMKALLGTVVRVGT</sequence>
<keyword evidence="1" id="KW-0472">Membrane</keyword>
<accession>A0A7W8AKS6</accession>
<evidence type="ECO:0000256" key="1">
    <source>
        <dbReference type="SAM" id="Phobius"/>
    </source>
</evidence>
<comment type="caution">
    <text evidence="2">The sequence shown here is derived from an EMBL/GenBank/DDBJ whole genome shotgun (WGS) entry which is preliminary data.</text>
</comment>
<feature type="transmembrane region" description="Helical" evidence="1">
    <location>
        <begin position="12"/>
        <end position="29"/>
    </location>
</feature>
<feature type="transmembrane region" description="Helical" evidence="1">
    <location>
        <begin position="61"/>
        <end position="84"/>
    </location>
</feature>
<gene>
    <name evidence="2" type="ORF">HNQ68_002230</name>
</gene>
<dbReference type="RefSeq" id="WP_151159676.1">
    <property type="nucleotide sequence ID" value="NZ_JACHIL010000003.1"/>
</dbReference>
<keyword evidence="1" id="KW-1133">Transmembrane helix</keyword>
<dbReference type="AlphaFoldDB" id="A0A7W8AKS6"/>
<organism evidence="2 3">
    <name type="scientific">Pseudochrobactrum saccharolyticum</name>
    <dbReference type="NCBI Taxonomy" id="354352"/>
    <lineage>
        <taxon>Bacteria</taxon>
        <taxon>Pseudomonadati</taxon>
        <taxon>Pseudomonadota</taxon>
        <taxon>Alphaproteobacteria</taxon>
        <taxon>Hyphomicrobiales</taxon>
        <taxon>Brucellaceae</taxon>
        <taxon>Pseudochrobactrum</taxon>
    </lineage>
</organism>
<name>A0A7W8AKS6_9HYPH</name>
<evidence type="ECO:0000313" key="3">
    <source>
        <dbReference type="Proteomes" id="UP000531231"/>
    </source>
</evidence>
<keyword evidence="1" id="KW-0812">Transmembrane</keyword>
<dbReference type="EMBL" id="JACHIL010000003">
    <property type="protein sequence ID" value="MBB5091689.1"/>
    <property type="molecule type" value="Genomic_DNA"/>
</dbReference>
<keyword evidence="3" id="KW-1185">Reference proteome</keyword>